<dbReference type="InterPro" id="IPR040310">
    <property type="entry name" value="DDB_G0292248"/>
</dbReference>
<proteinExistence type="predicted"/>
<evidence type="ECO:0000313" key="2">
    <source>
        <dbReference type="EMBL" id="KAF2068560.1"/>
    </source>
</evidence>
<organism evidence="2 3">
    <name type="scientific">Polysphondylium violaceum</name>
    <dbReference type="NCBI Taxonomy" id="133409"/>
    <lineage>
        <taxon>Eukaryota</taxon>
        <taxon>Amoebozoa</taxon>
        <taxon>Evosea</taxon>
        <taxon>Eumycetozoa</taxon>
        <taxon>Dictyostelia</taxon>
        <taxon>Dictyosteliales</taxon>
        <taxon>Dictyosteliaceae</taxon>
        <taxon>Polysphondylium</taxon>
    </lineage>
</organism>
<feature type="signal peptide" evidence="1">
    <location>
        <begin position="1"/>
        <end position="19"/>
    </location>
</feature>
<name>A0A8J4PJE4_9MYCE</name>
<dbReference type="OrthoDB" id="19902at2759"/>
<keyword evidence="1" id="KW-0732">Signal</keyword>
<comment type="caution">
    <text evidence="2">The sequence shown here is derived from an EMBL/GenBank/DDBJ whole genome shotgun (WGS) entry which is preliminary data.</text>
</comment>
<dbReference type="AlphaFoldDB" id="A0A8J4PJE4"/>
<dbReference type="EMBL" id="AJWJ01000930">
    <property type="protein sequence ID" value="KAF2068560.1"/>
    <property type="molecule type" value="Genomic_DNA"/>
</dbReference>
<protein>
    <recommendedName>
        <fullName evidence="4">Carbohydrate binding domain-containing protein</fullName>
    </recommendedName>
</protein>
<evidence type="ECO:0000256" key="1">
    <source>
        <dbReference type="SAM" id="SignalP"/>
    </source>
</evidence>
<gene>
    <name evidence="2" type="ORF">CYY_010115</name>
</gene>
<dbReference type="PANTHER" id="PTHR31648">
    <property type="entry name" value="TRANSMEMBRANE PROTEIN-RELATED"/>
    <property type="match status" value="1"/>
</dbReference>
<feature type="chain" id="PRO_5035252352" description="Carbohydrate binding domain-containing protein" evidence="1">
    <location>
        <begin position="20"/>
        <end position="226"/>
    </location>
</feature>
<accession>A0A8J4PJE4</accession>
<sequence>MKFLTIALLVLLSVSASLAGNCFQTTGYHTSFTATGFNSILPSTNGVPISFYEAGTINVDFAQQQMAVTFDILTTDSQVLGQLYAFGANQTMYVVNIDENGSTCTKLPLNVPIPTSFPNVTADLGPINIGKFQTEVLEIVENGSQQKVLYDLQNCALVSSYMLNEPSQPGVTTVNFLNFENSPAPIALPSICTNPSMSIKSNNRHISKSSVITGPKSIQQLLRPFF</sequence>
<evidence type="ECO:0000313" key="3">
    <source>
        <dbReference type="Proteomes" id="UP000695562"/>
    </source>
</evidence>
<dbReference type="Proteomes" id="UP000695562">
    <property type="component" value="Unassembled WGS sequence"/>
</dbReference>
<keyword evidence="3" id="KW-1185">Reference proteome</keyword>
<evidence type="ECO:0008006" key="4">
    <source>
        <dbReference type="Google" id="ProtNLM"/>
    </source>
</evidence>
<dbReference type="Pfam" id="PF25544">
    <property type="entry name" value="Ependymin_amoebozoa"/>
    <property type="match status" value="1"/>
</dbReference>
<reference evidence="2" key="1">
    <citation type="submission" date="2020-01" db="EMBL/GenBank/DDBJ databases">
        <title>Development of genomics and gene disruption for Polysphondylium violaceum indicates a role for the polyketide synthase stlB in stalk morphogenesis.</title>
        <authorList>
            <person name="Narita B."/>
            <person name="Kawabe Y."/>
            <person name="Kin K."/>
            <person name="Saito T."/>
            <person name="Gibbs R."/>
            <person name="Kuspa A."/>
            <person name="Muzny D."/>
            <person name="Queller D."/>
            <person name="Richards S."/>
            <person name="Strassman J."/>
            <person name="Sucgang R."/>
            <person name="Worley K."/>
            <person name="Schaap P."/>
        </authorList>
    </citation>
    <scope>NUCLEOTIDE SEQUENCE</scope>
    <source>
        <strain evidence="2">QSvi11</strain>
    </source>
</reference>